<dbReference type="GO" id="GO:0016567">
    <property type="term" value="P:protein ubiquitination"/>
    <property type="evidence" value="ECO:0007669"/>
    <property type="project" value="TreeGrafter"/>
</dbReference>
<keyword evidence="9" id="KW-0862">Zinc</keyword>
<evidence type="ECO:0000256" key="13">
    <source>
        <dbReference type="SAM" id="Phobius"/>
    </source>
</evidence>
<evidence type="ECO:0000256" key="8">
    <source>
        <dbReference type="ARBA" id="ARBA00022786"/>
    </source>
</evidence>
<accession>A0A3G4ZW01</accession>
<evidence type="ECO:0000256" key="10">
    <source>
        <dbReference type="ARBA" id="ARBA00022989"/>
    </source>
</evidence>
<feature type="domain" description="RING-type" evidence="14">
    <location>
        <begin position="174"/>
        <end position="215"/>
    </location>
</feature>
<keyword evidence="6" id="KW-0479">Metal-binding</keyword>
<evidence type="ECO:0000256" key="7">
    <source>
        <dbReference type="ARBA" id="ARBA00022771"/>
    </source>
</evidence>
<dbReference type="PANTHER" id="PTHR45977:SF4">
    <property type="entry name" value="RING-TYPE DOMAIN-CONTAINING PROTEIN"/>
    <property type="match status" value="1"/>
</dbReference>
<evidence type="ECO:0000256" key="6">
    <source>
        <dbReference type="ARBA" id="ARBA00022723"/>
    </source>
</evidence>
<dbReference type="GO" id="GO:0008270">
    <property type="term" value="F:zinc ion binding"/>
    <property type="evidence" value="ECO:0007669"/>
    <property type="project" value="UniProtKB-KW"/>
</dbReference>
<evidence type="ECO:0000256" key="2">
    <source>
        <dbReference type="ARBA" id="ARBA00004141"/>
    </source>
</evidence>
<dbReference type="EC" id="2.3.2.27" evidence="3"/>
<proteinExistence type="predicted"/>
<evidence type="ECO:0000259" key="14">
    <source>
        <dbReference type="PROSITE" id="PS50089"/>
    </source>
</evidence>
<evidence type="ECO:0000256" key="3">
    <source>
        <dbReference type="ARBA" id="ARBA00012483"/>
    </source>
</evidence>
<gene>
    <name evidence="15" type="ORF">Dasosvirus13_5</name>
</gene>
<feature type="transmembrane region" description="Helical" evidence="13">
    <location>
        <begin position="80"/>
        <end position="101"/>
    </location>
</feature>
<dbReference type="InterPro" id="IPR013083">
    <property type="entry name" value="Znf_RING/FYVE/PHD"/>
</dbReference>
<keyword evidence="8" id="KW-0833">Ubl conjugation pathway</keyword>
<keyword evidence="7 12" id="KW-0863">Zinc-finger</keyword>
<dbReference type="GO" id="GO:0061630">
    <property type="term" value="F:ubiquitin protein ligase activity"/>
    <property type="evidence" value="ECO:0007669"/>
    <property type="project" value="UniProtKB-EC"/>
</dbReference>
<dbReference type="SUPFAM" id="SSF57850">
    <property type="entry name" value="RING/U-box"/>
    <property type="match status" value="1"/>
</dbReference>
<keyword evidence="10 13" id="KW-1133">Transmembrane helix</keyword>
<name>A0A3G4ZW01_9VIRU</name>
<evidence type="ECO:0000256" key="1">
    <source>
        <dbReference type="ARBA" id="ARBA00000900"/>
    </source>
</evidence>
<dbReference type="Pfam" id="PF13639">
    <property type="entry name" value="zf-RING_2"/>
    <property type="match status" value="1"/>
</dbReference>
<dbReference type="SMART" id="SM00184">
    <property type="entry name" value="RING"/>
    <property type="match status" value="1"/>
</dbReference>
<organism evidence="15">
    <name type="scientific">Dasosvirus sp</name>
    <dbReference type="NCBI Taxonomy" id="2487764"/>
    <lineage>
        <taxon>Viruses</taxon>
        <taxon>Varidnaviria</taxon>
        <taxon>Bamfordvirae</taxon>
        <taxon>Nucleocytoviricota</taxon>
        <taxon>Megaviricetes</taxon>
        <taxon>Imitervirales</taxon>
        <taxon>Mimiviridae</taxon>
        <taxon>Klosneuvirinae</taxon>
    </lineage>
</organism>
<dbReference type="PROSITE" id="PS50089">
    <property type="entry name" value="ZF_RING_2"/>
    <property type="match status" value="1"/>
</dbReference>
<feature type="transmembrane region" description="Helical" evidence="13">
    <location>
        <begin position="15"/>
        <end position="34"/>
    </location>
</feature>
<evidence type="ECO:0000256" key="5">
    <source>
        <dbReference type="ARBA" id="ARBA00022692"/>
    </source>
</evidence>
<evidence type="ECO:0000256" key="4">
    <source>
        <dbReference type="ARBA" id="ARBA00022679"/>
    </source>
</evidence>
<dbReference type="PANTHER" id="PTHR45977">
    <property type="entry name" value="TARGET OF ERK KINASE MPK-1"/>
    <property type="match status" value="1"/>
</dbReference>
<keyword evidence="11 13" id="KW-0472">Membrane</keyword>
<dbReference type="InterPro" id="IPR001841">
    <property type="entry name" value="Znf_RING"/>
</dbReference>
<evidence type="ECO:0000256" key="9">
    <source>
        <dbReference type="ARBA" id="ARBA00022833"/>
    </source>
</evidence>
<sequence length="219" mass="25890">MLLDDSESGYLKNSFYFYTVYCCLEMVTLIFIFPNDDIIWNSMIRIWRMFMGLSYLAFILYTLFYFFSSFRTFTKNITTYMIYVLTYFAVYYCFVAVLVYIKRKTTTNRQINIQHRIRTEIFNVETSLHSDIVCPSVTIHILKNSECKNTKDNDEKDLEQKNSTSDLLGSDLSCSICLTNYVQNDNLGILDCTHRFHMDCITRWLDVNPSCPLCRQNVL</sequence>
<dbReference type="Gene3D" id="3.30.40.10">
    <property type="entry name" value="Zinc/RING finger domain, C3HC4 (zinc finger)"/>
    <property type="match status" value="1"/>
</dbReference>
<comment type="catalytic activity">
    <reaction evidence="1">
        <text>S-ubiquitinyl-[E2 ubiquitin-conjugating enzyme]-L-cysteine + [acceptor protein]-L-lysine = [E2 ubiquitin-conjugating enzyme]-L-cysteine + N(6)-ubiquitinyl-[acceptor protein]-L-lysine.</text>
        <dbReference type="EC" id="2.3.2.27"/>
    </reaction>
</comment>
<keyword evidence="4" id="KW-0808">Transferase</keyword>
<evidence type="ECO:0000256" key="12">
    <source>
        <dbReference type="PROSITE-ProRule" id="PRU00175"/>
    </source>
</evidence>
<keyword evidence="5 13" id="KW-0812">Transmembrane</keyword>
<reference evidence="15" key="1">
    <citation type="submission" date="2018-10" db="EMBL/GenBank/DDBJ databases">
        <title>Hidden diversity of soil giant viruses.</title>
        <authorList>
            <person name="Schulz F."/>
            <person name="Alteio L."/>
            <person name="Goudeau D."/>
            <person name="Ryan E.M."/>
            <person name="Malmstrom R.R."/>
            <person name="Blanchard J."/>
            <person name="Woyke T."/>
        </authorList>
    </citation>
    <scope>NUCLEOTIDE SEQUENCE</scope>
    <source>
        <strain evidence="15">DSV1</strain>
    </source>
</reference>
<evidence type="ECO:0000313" key="15">
    <source>
        <dbReference type="EMBL" id="AYV77619.1"/>
    </source>
</evidence>
<protein>
    <recommendedName>
        <fullName evidence="3">RING-type E3 ubiquitin transferase</fullName>
        <ecNumber evidence="3">2.3.2.27</ecNumber>
    </recommendedName>
</protein>
<feature type="transmembrane region" description="Helical" evidence="13">
    <location>
        <begin position="46"/>
        <end position="68"/>
    </location>
</feature>
<comment type="subcellular location">
    <subcellularLocation>
        <location evidence="2">Membrane</location>
        <topology evidence="2">Multi-pass membrane protein</topology>
    </subcellularLocation>
</comment>
<dbReference type="GO" id="GO:0016020">
    <property type="term" value="C:membrane"/>
    <property type="evidence" value="ECO:0007669"/>
    <property type="project" value="UniProtKB-SubCell"/>
</dbReference>
<dbReference type="GO" id="GO:0006511">
    <property type="term" value="P:ubiquitin-dependent protein catabolic process"/>
    <property type="evidence" value="ECO:0007669"/>
    <property type="project" value="TreeGrafter"/>
</dbReference>
<evidence type="ECO:0000256" key="11">
    <source>
        <dbReference type="ARBA" id="ARBA00023136"/>
    </source>
</evidence>
<dbReference type="EMBL" id="MK072054">
    <property type="protein sequence ID" value="AYV77619.1"/>
    <property type="molecule type" value="Genomic_DNA"/>
</dbReference>